<reference evidence="2 3" key="1">
    <citation type="submission" date="2012-09" db="EMBL/GenBank/DDBJ databases">
        <title>Genome Sequence of alkane-degrading Bacterium Alcanivorax sp. 19-m-6.</title>
        <authorList>
            <person name="Lai Q."/>
            <person name="Shao Z."/>
        </authorList>
    </citation>
    <scope>NUCLEOTIDE SEQUENCE [LARGE SCALE GENOMIC DNA]</scope>
    <source>
        <strain evidence="2 3">19-m-6</strain>
    </source>
</reference>
<accession>A0A095UL01</accession>
<dbReference type="RefSeq" id="WP_035235007.1">
    <property type="nucleotide sequence ID" value="NZ_ARXV01000021.1"/>
</dbReference>
<dbReference type="EMBL" id="ARXV01000021">
    <property type="protein sequence ID" value="KGD63185.1"/>
    <property type="molecule type" value="Genomic_DNA"/>
</dbReference>
<dbReference type="eggNOG" id="COG2030">
    <property type="taxonomic scope" value="Bacteria"/>
</dbReference>
<evidence type="ECO:0000313" key="2">
    <source>
        <dbReference type="EMBL" id="KGD63185.1"/>
    </source>
</evidence>
<dbReference type="Proteomes" id="UP000029444">
    <property type="component" value="Unassembled WGS sequence"/>
</dbReference>
<dbReference type="Gene3D" id="3.10.129.10">
    <property type="entry name" value="Hotdog Thioesterase"/>
    <property type="match status" value="1"/>
</dbReference>
<name>A0A095UL01_9GAMM</name>
<dbReference type="PANTHER" id="PTHR43841">
    <property type="entry name" value="3-HYDROXYACYL-THIOESTER DEHYDRATASE HTDX-RELATED"/>
    <property type="match status" value="1"/>
</dbReference>
<dbReference type="STRING" id="1177154.Y5S_03564"/>
<evidence type="ECO:0000259" key="1">
    <source>
        <dbReference type="Pfam" id="PF01575"/>
    </source>
</evidence>
<feature type="domain" description="MaoC-like" evidence="1">
    <location>
        <begin position="179"/>
        <end position="264"/>
    </location>
</feature>
<dbReference type="InterPro" id="IPR029069">
    <property type="entry name" value="HotDog_dom_sf"/>
</dbReference>
<dbReference type="InterPro" id="IPR002539">
    <property type="entry name" value="MaoC-like_dom"/>
</dbReference>
<evidence type="ECO:0000313" key="3">
    <source>
        <dbReference type="Proteomes" id="UP000029444"/>
    </source>
</evidence>
<dbReference type="PATRIC" id="fig|1177154.3.peg.3574"/>
<proteinExistence type="predicted"/>
<dbReference type="SUPFAM" id="SSF54637">
    <property type="entry name" value="Thioesterase/thiol ester dehydrase-isomerase"/>
    <property type="match status" value="2"/>
</dbReference>
<comment type="caution">
    <text evidence="2">The sequence shown here is derived from an EMBL/GenBank/DDBJ whole genome shotgun (WGS) entry which is preliminary data.</text>
</comment>
<sequence>MSEVTFRELRNPPPMVINFAKAVLRATVKPGKSPTLPDVGLRLNDVALDEKHLAAYRKVCGFAADGKLPVTYPHMHAFPLHMALILTDGFPFPAMGLVHVRNSITQYRPISEKEQLNVKCYLGNLNKVDKGYEFSIFTSISTGGERVWESESVNFFRTGGGSGSKKKDAPTPEPAKNTVEWKVPGDTGRRYGAVSGDRNPIHLYPLSAKLFGFKRQIAHGMWSKARCLAELQNQLPETAYTVDVQFKLPMFIPATVKFENTEVKGGSDFRLLAKDGIKPHLAGQIRPVES</sequence>
<gene>
    <name evidence="2" type="ORF">Y5S_03564</name>
</gene>
<dbReference type="OrthoDB" id="9774179at2"/>
<dbReference type="Pfam" id="PF01575">
    <property type="entry name" value="MaoC_dehydratas"/>
    <property type="match status" value="1"/>
</dbReference>
<keyword evidence="3" id="KW-1185">Reference proteome</keyword>
<organism evidence="2 3">
    <name type="scientific">Alcanivorax nanhaiticus</name>
    <dbReference type="NCBI Taxonomy" id="1177154"/>
    <lineage>
        <taxon>Bacteria</taxon>
        <taxon>Pseudomonadati</taxon>
        <taxon>Pseudomonadota</taxon>
        <taxon>Gammaproteobacteria</taxon>
        <taxon>Oceanospirillales</taxon>
        <taxon>Alcanivoracaceae</taxon>
        <taxon>Alcanivorax</taxon>
    </lineage>
</organism>
<dbReference type="AlphaFoldDB" id="A0A095UL01"/>
<protein>
    <submittedName>
        <fullName evidence="2">Acyl dehydratase MaoC</fullName>
    </submittedName>
</protein>
<dbReference type="PANTHER" id="PTHR43841:SF1">
    <property type="entry name" value="3-HYDROXYACYL-THIOESTER DEHYDRATASE X"/>
    <property type="match status" value="1"/>
</dbReference>